<reference evidence="3" key="1">
    <citation type="submission" date="2023-06" db="EMBL/GenBank/DDBJ databases">
        <title>Genome-scale phylogeny and comparative genomics of the fungal order Sordariales.</title>
        <authorList>
            <consortium name="Lawrence Berkeley National Laboratory"/>
            <person name="Hensen N."/>
            <person name="Bonometti L."/>
            <person name="Westerberg I."/>
            <person name="Brannstrom I.O."/>
            <person name="Guillou S."/>
            <person name="Cros-Aarteil S."/>
            <person name="Calhoun S."/>
            <person name="Haridas S."/>
            <person name="Kuo A."/>
            <person name="Mondo S."/>
            <person name="Pangilinan J."/>
            <person name="Riley R."/>
            <person name="Labutti K."/>
            <person name="Andreopoulos B."/>
            <person name="Lipzen A."/>
            <person name="Chen C."/>
            <person name="Yanf M."/>
            <person name="Daum C."/>
            <person name="Ng V."/>
            <person name="Clum A."/>
            <person name="Steindorff A."/>
            <person name="Ohm R."/>
            <person name="Martin F."/>
            <person name="Silar P."/>
            <person name="Natvig D."/>
            <person name="Lalanne C."/>
            <person name="Gautier V."/>
            <person name="Ament-Velasquez S.L."/>
            <person name="Kruys A."/>
            <person name="Hutchinson M.I."/>
            <person name="Powell A.J."/>
            <person name="Barry K."/>
            <person name="Miller A.N."/>
            <person name="Grigoriev I.V."/>
            <person name="Debuchy R."/>
            <person name="Gladieux P."/>
            <person name="Thoren M.H."/>
            <person name="Johannesson H."/>
        </authorList>
    </citation>
    <scope>NUCLEOTIDE SEQUENCE</scope>
    <source>
        <strain evidence="3">PSN4</strain>
    </source>
</reference>
<dbReference type="InterPro" id="IPR001138">
    <property type="entry name" value="Zn2Cys6_DnaBD"/>
</dbReference>
<comment type="caution">
    <text evidence="3">The sequence shown here is derived from an EMBL/GenBank/DDBJ whole genome shotgun (WGS) entry which is preliminary data.</text>
</comment>
<dbReference type="GO" id="GO:0008270">
    <property type="term" value="F:zinc ion binding"/>
    <property type="evidence" value="ECO:0007669"/>
    <property type="project" value="InterPro"/>
</dbReference>
<dbReference type="PANTHER" id="PTHR37540">
    <property type="entry name" value="TRANSCRIPTION FACTOR (ACR-2), PUTATIVE-RELATED-RELATED"/>
    <property type="match status" value="1"/>
</dbReference>
<dbReference type="SMART" id="SM00066">
    <property type="entry name" value="GAL4"/>
    <property type="match status" value="1"/>
</dbReference>
<evidence type="ECO:0000313" key="4">
    <source>
        <dbReference type="Proteomes" id="UP001239445"/>
    </source>
</evidence>
<keyword evidence="1" id="KW-0539">Nucleus</keyword>
<dbReference type="GO" id="GO:0000981">
    <property type="term" value="F:DNA-binding transcription factor activity, RNA polymerase II-specific"/>
    <property type="evidence" value="ECO:0007669"/>
    <property type="project" value="InterPro"/>
</dbReference>
<evidence type="ECO:0000256" key="1">
    <source>
        <dbReference type="ARBA" id="ARBA00023242"/>
    </source>
</evidence>
<accession>A0AAJ0BFX3</accession>
<dbReference type="CDD" id="cd00067">
    <property type="entry name" value="GAL4"/>
    <property type="match status" value="1"/>
</dbReference>
<dbReference type="EMBL" id="MU839832">
    <property type="protein sequence ID" value="KAK1756499.1"/>
    <property type="molecule type" value="Genomic_DNA"/>
</dbReference>
<dbReference type="PROSITE" id="PS00463">
    <property type="entry name" value="ZN2_CY6_FUNGAL_1"/>
    <property type="match status" value="1"/>
</dbReference>
<proteinExistence type="predicted"/>
<dbReference type="Pfam" id="PF11951">
    <property type="entry name" value="Fungal_trans_2"/>
    <property type="match status" value="1"/>
</dbReference>
<keyword evidence="4" id="KW-1185">Reference proteome</keyword>
<sequence length="508" mass="56409">MPPTLRRSCAACARIKHSCDLRTPRCSRCIKRGSECAYANEPLTAVTAAPAPVATRSTAVTIPPTGRSTSLTSLNIASTVDPFDTYPPTRLGREHVQRLIHGFLDKIAFQYYPLELNACSNPFLISWWPMALGDAALFHVTLQTACLDEELRARRGSQMSDLLMADSVALLRRKVDDGSLALQDGTLNCVITLAAIEFGKGNVKLGEMHVEGVKKLVSLRGGIGSVRETSPLTARMVSWVSMLIMGRPQFETQTDGGLGPGIPPIHEWLVVGIDGDETLDASQISALHDDIDPEVNTILTRLRKIFDRWKEGAVSPTRLHDLTCYVVHRLLRHSADKKTSPAGEALRYATVIYMLTLQGPTYFPHVNLMRQMVSRLVCCLDQCSEDSETKPTGARSGADNHGCEDAPNGLVEFQETKSPPTTFHDRSSFDVWILLVGMVGAIGTPQYPWFAQRWVELAQILQVRSWDDILRHLNGLPWLSAERWERIFREPWEAIFAPGHPEPPDLRV</sequence>
<dbReference type="SUPFAM" id="SSF57701">
    <property type="entry name" value="Zn2/Cys6 DNA-binding domain"/>
    <property type="match status" value="1"/>
</dbReference>
<dbReference type="PROSITE" id="PS50048">
    <property type="entry name" value="ZN2_CY6_FUNGAL_2"/>
    <property type="match status" value="1"/>
</dbReference>
<gene>
    <name evidence="3" type="ORF">QBC47DRAFT_401402</name>
</gene>
<evidence type="ECO:0000313" key="3">
    <source>
        <dbReference type="EMBL" id="KAK1756499.1"/>
    </source>
</evidence>
<feature type="domain" description="Zn(2)-C6 fungal-type" evidence="2">
    <location>
        <begin position="8"/>
        <end position="38"/>
    </location>
</feature>
<organism evidence="3 4">
    <name type="scientific">Echria macrotheca</name>
    <dbReference type="NCBI Taxonomy" id="438768"/>
    <lineage>
        <taxon>Eukaryota</taxon>
        <taxon>Fungi</taxon>
        <taxon>Dikarya</taxon>
        <taxon>Ascomycota</taxon>
        <taxon>Pezizomycotina</taxon>
        <taxon>Sordariomycetes</taxon>
        <taxon>Sordariomycetidae</taxon>
        <taxon>Sordariales</taxon>
        <taxon>Schizotheciaceae</taxon>
        <taxon>Echria</taxon>
    </lineage>
</organism>
<evidence type="ECO:0000259" key="2">
    <source>
        <dbReference type="PROSITE" id="PS50048"/>
    </source>
</evidence>
<dbReference type="Proteomes" id="UP001239445">
    <property type="component" value="Unassembled WGS sequence"/>
</dbReference>
<dbReference type="PANTHER" id="PTHR37540:SF5">
    <property type="entry name" value="TRANSCRIPTION FACTOR DOMAIN-CONTAINING PROTEIN"/>
    <property type="match status" value="1"/>
</dbReference>
<dbReference type="AlphaFoldDB" id="A0AAJ0BFX3"/>
<dbReference type="Pfam" id="PF00172">
    <property type="entry name" value="Zn_clus"/>
    <property type="match status" value="1"/>
</dbReference>
<name>A0AAJ0BFX3_9PEZI</name>
<protein>
    <recommendedName>
        <fullName evidence="2">Zn(2)-C6 fungal-type domain-containing protein</fullName>
    </recommendedName>
</protein>
<dbReference type="Gene3D" id="4.10.240.10">
    <property type="entry name" value="Zn(2)-C6 fungal-type DNA-binding domain"/>
    <property type="match status" value="1"/>
</dbReference>
<dbReference type="InterPro" id="IPR036864">
    <property type="entry name" value="Zn2-C6_fun-type_DNA-bd_sf"/>
</dbReference>
<dbReference type="InterPro" id="IPR021858">
    <property type="entry name" value="Fun_TF"/>
</dbReference>